<organism evidence="1 2">
    <name type="scientific">Clostridium tarantellae</name>
    <dbReference type="NCBI Taxonomy" id="39493"/>
    <lineage>
        <taxon>Bacteria</taxon>
        <taxon>Bacillati</taxon>
        <taxon>Bacillota</taxon>
        <taxon>Clostridia</taxon>
        <taxon>Eubacteriales</taxon>
        <taxon>Clostridiaceae</taxon>
        <taxon>Clostridium</taxon>
    </lineage>
</organism>
<dbReference type="Proteomes" id="UP000430345">
    <property type="component" value="Unassembled WGS sequence"/>
</dbReference>
<dbReference type="Gene3D" id="2.30.30.110">
    <property type="match status" value="1"/>
</dbReference>
<protein>
    <submittedName>
        <fullName evidence="1">Uncharacterized protein</fullName>
    </submittedName>
</protein>
<accession>A0A6I1MI92</accession>
<dbReference type="EMBL" id="WHJC01000014">
    <property type="protein sequence ID" value="MPQ42624.1"/>
    <property type="molecule type" value="Genomic_DNA"/>
</dbReference>
<reference evidence="1 2" key="1">
    <citation type="submission" date="2019-10" db="EMBL/GenBank/DDBJ databases">
        <title>The Genome Sequence of Clostridium tarantellae Isolated from Fish Brain.</title>
        <authorList>
            <person name="Bano L."/>
            <person name="Kiel M."/>
            <person name="Sales G."/>
            <person name="Doxey A.C."/>
            <person name="Mansfield M.J."/>
            <person name="Schiavone M."/>
            <person name="Rossetto O."/>
            <person name="Pirazzini M."/>
            <person name="Dobrindt U."/>
            <person name="Montecucco C."/>
        </authorList>
    </citation>
    <scope>NUCLEOTIDE SEQUENCE [LARGE SCALE GENOMIC DNA]</scope>
    <source>
        <strain evidence="1 2">DSM 3997</strain>
    </source>
</reference>
<evidence type="ECO:0000313" key="2">
    <source>
        <dbReference type="Proteomes" id="UP000430345"/>
    </source>
</evidence>
<gene>
    <name evidence="1" type="ORF">GBZ86_02480</name>
</gene>
<evidence type="ECO:0000313" key="1">
    <source>
        <dbReference type="EMBL" id="MPQ42624.1"/>
    </source>
</evidence>
<dbReference type="RefSeq" id="WP_152887427.1">
    <property type="nucleotide sequence ID" value="NZ_WHJC01000014.1"/>
</dbReference>
<proteinExistence type="predicted"/>
<dbReference type="OrthoDB" id="2677944at2"/>
<sequence>MENKNITQLISVSDNEINRGHIYWAAIQFTEERPLGIFKSTYGDDGIKITEDANTFKGRFNSITNRKESEIVDVIIRHKRRMVTVIQSEDSIASFIYVLPITTYSGNNKKIEIIKNNLNNPQFQYIGSLTGKEAVVNISDMKRIHKFLLMEKVGQTQISEENLEIIGKKLATLIDIEKIEKCDECIHNYENYIKNKELEEFNKVANE</sequence>
<name>A0A6I1MI92_9CLOT</name>
<comment type="caution">
    <text evidence="1">The sequence shown here is derived from an EMBL/GenBank/DDBJ whole genome shotgun (WGS) entry which is preliminary data.</text>
</comment>
<dbReference type="AlphaFoldDB" id="A0A6I1MI92"/>
<keyword evidence="2" id="KW-1185">Reference proteome</keyword>
<dbReference type="InterPro" id="IPR011067">
    <property type="entry name" value="Plasmid_toxin/cell-grow_inhib"/>
</dbReference>